<evidence type="ECO:0000256" key="6">
    <source>
        <dbReference type="ARBA" id="ARBA00022679"/>
    </source>
</evidence>
<gene>
    <name evidence="19" type="ORF">AFUS01_LOCUS19879</name>
</gene>
<evidence type="ECO:0000256" key="2">
    <source>
        <dbReference type="ARBA" id="ARBA00018769"/>
    </source>
</evidence>
<keyword evidence="5" id="KW-0597">Phosphoprotein</keyword>
<evidence type="ECO:0000256" key="13">
    <source>
        <dbReference type="ARBA" id="ARBA00023160"/>
    </source>
</evidence>
<evidence type="ECO:0000256" key="1">
    <source>
        <dbReference type="ARBA" id="ARBA00012873"/>
    </source>
</evidence>
<dbReference type="Pfam" id="PF08659">
    <property type="entry name" value="KR"/>
    <property type="match status" value="1"/>
</dbReference>
<keyword evidence="12" id="KW-0443">Lipid metabolism</keyword>
<name>A0A8J2KTR9_9HEXA</name>
<dbReference type="InterPro" id="IPR049391">
    <property type="entry name" value="FAS_pseudo-KR"/>
</dbReference>
<evidence type="ECO:0000256" key="5">
    <source>
        <dbReference type="ARBA" id="ARBA00022553"/>
    </source>
</evidence>
<dbReference type="CDD" id="cd05195">
    <property type="entry name" value="enoyl_red"/>
    <property type="match status" value="1"/>
</dbReference>
<dbReference type="GO" id="GO:0004312">
    <property type="term" value="F:fatty acid synthase activity"/>
    <property type="evidence" value="ECO:0007669"/>
    <property type="project" value="UniProtKB-EC"/>
</dbReference>
<dbReference type="Pfam" id="PF00698">
    <property type="entry name" value="Acyl_transf_1"/>
    <property type="match status" value="1"/>
</dbReference>
<evidence type="ECO:0000256" key="4">
    <source>
        <dbReference type="ARBA" id="ARBA00022516"/>
    </source>
</evidence>
<dbReference type="Proteomes" id="UP000708208">
    <property type="component" value="Unassembled WGS sequence"/>
</dbReference>
<evidence type="ECO:0000256" key="3">
    <source>
        <dbReference type="ARBA" id="ARBA00022450"/>
    </source>
</evidence>
<feature type="domain" description="PKS/mFAS DH" evidence="18">
    <location>
        <begin position="503"/>
        <end position="770"/>
    </location>
</feature>
<dbReference type="InterPro" id="IPR014043">
    <property type="entry name" value="Acyl_transferase_dom"/>
</dbReference>
<dbReference type="InterPro" id="IPR049900">
    <property type="entry name" value="PKS_mFAS_DH"/>
</dbReference>
<dbReference type="OrthoDB" id="329835at2759"/>
<evidence type="ECO:0000256" key="7">
    <source>
        <dbReference type="ARBA" id="ARBA00022801"/>
    </source>
</evidence>
<keyword evidence="13" id="KW-0275">Fatty acid biosynthesis</keyword>
<dbReference type="GO" id="GO:0016491">
    <property type="term" value="F:oxidoreductase activity"/>
    <property type="evidence" value="ECO:0007669"/>
    <property type="project" value="UniProtKB-KW"/>
</dbReference>
<dbReference type="PANTHER" id="PTHR43775:SF7">
    <property type="entry name" value="FATTY ACID SYNTHASE"/>
    <property type="match status" value="1"/>
</dbReference>
<dbReference type="InterPro" id="IPR018201">
    <property type="entry name" value="Ketoacyl_synth_AS"/>
</dbReference>
<dbReference type="EC" id="2.3.1.85" evidence="1"/>
<dbReference type="InterPro" id="IPR050091">
    <property type="entry name" value="PKS_NRPS_Biosynth_Enz"/>
</dbReference>
<organism evidence="19 20">
    <name type="scientific">Allacma fusca</name>
    <dbReference type="NCBI Taxonomy" id="39272"/>
    <lineage>
        <taxon>Eukaryota</taxon>
        <taxon>Metazoa</taxon>
        <taxon>Ecdysozoa</taxon>
        <taxon>Arthropoda</taxon>
        <taxon>Hexapoda</taxon>
        <taxon>Collembola</taxon>
        <taxon>Symphypleona</taxon>
        <taxon>Sminthuridae</taxon>
        <taxon>Allacma</taxon>
    </lineage>
</organism>
<evidence type="ECO:0000256" key="8">
    <source>
        <dbReference type="ARBA" id="ARBA00022832"/>
    </source>
</evidence>
<comment type="caution">
    <text evidence="19">The sequence shown here is derived from an EMBL/GenBank/DDBJ whole genome shotgun (WGS) entry which is preliminary data.</text>
</comment>
<dbReference type="PROSITE" id="PS00606">
    <property type="entry name" value="KS3_1"/>
    <property type="match status" value="1"/>
</dbReference>
<keyword evidence="10" id="KW-0560">Oxidoreductase</keyword>
<keyword evidence="9" id="KW-0521">NADP</keyword>
<evidence type="ECO:0000256" key="14">
    <source>
        <dbReference type="ARBA" id="ARBA00023268"/>
    </source>
</evidence>
<keyword evidence="14" id="KW-0511">Multifunctional enzyme</keyword>
<protein>
    <recommendedName>
        <fullName evidence="2">Fatty acid synthase</fullName>
        <ecNumber evidence="1">2.3.1.85</ecNumber>
    </recommendedName>
</protein>
<dbReference type="PROSITE" id="PS52004">
    <property type="entry name" value="KS3_2"/>
    <property type="match status" value="1"/>
</dbReference>
<keyword evidence="20" id="KW-1185">Reference proteome</keyword>
<feature type="active site" description="Proton acceptor; for dehydratase activity" evidence="16">
    <location>
        <position position="535"/>
    </location>
</feature>
<keyword evidence="6" id="KW-0808">Transferase</keyword>
<dbReference type="PROSITE" id="PS52019">
    <property type="entry name" value="PKS_MFAS_DH"/>
    <property type="match status" value="1"/>
</dbReference>
<evidence type="ECO:0000259" key="17">
    <source>
        <dbReference type="PROSITE" id="PS52004"/>
    </source>
</evidence>
<dbReference type="Pfam" id="PF21089">
    <property type="entry name" value="PKS_DH_N"/>
    <property type="match status" value="1"/>
</dbReference>
<dbReference type="PANTHER" id="PTHR43775">
    <property type="entry name" value="FATTY ACID SYNTHASE"/>
    <property type="match status" value="1"/>
</dbReference>
<sequence length="1588" mass="176329">MDSGIDPKTLSGAQVGVFMASTGMEAFEVWLRSTEYRTGHYITGCHVCMLADRISYAFNFKGPSCVFDSGCSASFSALQYALLALKNGLCDSAIVAGANINNIPFLSSAFFNFKALSADGKCKVFDASADGFVRSEAVVAIYICRKDCAKRLYSTILGVKCLNDGYKQEGISVPSWECQAKIMKEVYAEARVNPLDVNYIEAHGTGTKVGDPNEIAALADTFCSGRVEPLLVGSVKSNMGHAEPASGLCGIVKVLLSRRSRVIPPNLHFQTPNPECKALVDGRIKVVVEATPFQGCLVGINSFGIGGTTGHAILKFEDIDAVPANMCQIKTDEVLGFRSVMRSQSDAIPTLILASGRTKESLKYLLNQTSKVSKNRDFVGLLQEIAGAKTPKHKFLGFTLNGNTDFKLTTATRPESPRTLCYVYTGLGSQWLGISKALLKFRAFNASIQLSEKCLKNFGLDLESVFQTEDTRFVNTLQNAFVAITACQIALTDILMSINIYSDMMVGQSLGEELAGSHGIKFLINSSIDEFYAGHVIQGRILFPATGYICLAWKALAKLHGTNIDYFPIHLENIHFKRMTILQENKGVEFIVNVLNESGQFEIIESTEIVCTGTIRKAHRMDEELFSTNVNDSTLENYLESEDFYHLLFLRGYNYQGLFRGIQKIAMGGTRANINWNDNWICLLDTMIQTYILSMCSSLNELGVPVQLNSVTIFPTMFRDNLDRNTTIVNVCKFTDVVECHGIQLCGLNASMISRVTTLVNPTVATQKFVPFFETHEVVSETAVFEFFVGIAVENVDIFSESFIFTDVRDIILSVSINLQPLVYHKFKFYEHRIVINEHTTQSEDILPNSQMFVTIKELKYLSPSNLVWTNKESEIPACMELLNDNGFLIITSASQITCDLCLIAQHCTDSHYVYLFRKQYGFLQKPEVVSLDVPEFGWVEILKERLMSNNHLNRVYILSRSEISGIIGFANCLLKEPGMQKIRCLYIKNSPNVCTEQILNDELLKKDLVIQVCCNGSWGTYTNININEPEVPKNSDHAYASIKTIGDLSTLCWVESSCKLHQKSNYEVYFASLNFKDILLATGKLSKSAFADQLDGYLGLEFSGTYRNRRVCGISSGNCLASVLDCKPRMIWDVPEHWSLSEAATVPIVYATVLYALVMRGRVTKGETILIHSGSGGVGLAAITIALELNCVVFTTVGSNKKREFLKTKFSELPEERILNNQNGEKFKREILRQTNGIGVDVVLNSLALDQLKASLHCLSKGGRFLEIGKVDSVNNSAIGLAVLLKDIDIQGVHLDKVISSQSKRMLHLQSLLQEYLNKGKLKPLPFKCFGQEHLEDAFRYFASRQHVGKVIIKVRESCGTTNIAALPRSYFSPQKTYIIIGGLGGMGLEIVTWMITRGARRIFVVSRSGVSTTYQKYMMKSWETFGATIFMRHTDISNRKEVSKLIMEAISICPLGGVFNLALVLQDALFSNQTAKAFEMVSNSKATATLHFDALTRLYAPSMDYFVVFSSLACGKGNAGQSNYGYANSAMERICEQRIQDGFPARAIQWGVVADVDVLCPKLERHSISDDQMYKGINIDFYEVGI</sequence>
<dbReference type="CDD" id="cd00833">
    <property type="entry name" value="PKS"/>
    <property type="match status" value="1"/>
</dbReference>
<dbReference type="InterPro" id="IPR049552">
    <property type="entry name" value="PKS_DH_N"/>
</dbReference>
<evidence type="ECO:0000313" key="20">
    <source>
        <dbReference type="Proteomes" id="UP000708208"/>
    </source>
</evidence>
<comment type="catalytic activity">
    <reaction evidence="15">
        <text>acetyl-CoA + n malonyl-CoA + 2n NADPH + 2n H(+) = a long-chain fatty acid + (n+1) CoA + n CO2 + 2n NADP(+).</text>
        <dbReference type="EC" id="2.3.1.85"/>
    </reaction>
</comment>
<dbReference type="Pfam" id="PF00109">
    <property type="entry name" value="ketoacyl-synt"/>
    <property type="match status" value="1"/>
</dbReference>
<dbReference type="InterPro" id="IPR014031">
    <property type="entry name" value="Ketoacyl_synth_C"/>
</dbReference>
<feature type="region of interest" description="C-terminal hotdog fold" evidence="16">
    <location>
        <begin position="636"/>
        <end position="770"/>
    </location>
</feature>
<evidence type="ECO:0000256" key="12">
    <source>
        <dbReference type="ARBA" id="ARBA00023098"/>
    </source>
</evidence>
<dbReference type="GO" id="GO:0006633">
    <property type="term" value="P:fatty acid biosynthetic process"/>
    <property type="evidence" value="ECO:0007669"/>
    <property type="project" value="UniProtKB-KW"/>
</dbReference>
<dbReference type="InterPro" id="IPR032821">
    <property type="entry name" value="PKS_assoc"/>
</dbReference>
<dbReference type="SMART" id="SM00822">
    <property type="entry name" value="PKS_KR"/>
    <property type="match status" value="1"/>
</dbReference>
<dbReference type="SMART" id="SM00825">
    <property type="entry name" value="PKS_KS"/>
    <property type="match status" value="1"/>
</dbReference>
<evidence type="ECO:0000256" key="16">
    <source>
        <dbReference type="PROSITE-ProRule" id="PRU01363"/>
    </source>
</evidence>
<dbReference type="InterPro" id="IPR020807">
    <property type="entry name" value="PKS_DH"/>
</dbReference>
<dbReference type="InterPro" id="IPR013149">
    <property type="entry name" value="ADH-like_C"/>
</dbReference>
<dbReference type="Pfam" id="PF02801">
    <property type="entry name" value="Ketoacyl-synt_C"/>
    <property type="match status" value="1"/>
</dbReference>
<evidence type="ECO:0000256" key="10">
    <source>
        <dbReference type="ARBA" id="ARBA00023002"/>
    </source>
</evidence>
<keyword evidence="7" id="KW-0378">Hydrolase</keyword>
<feature type="active site" description="Proton donor; for dehydratase activity" evidence="16">
    <location>
        <position position="685"/>
    </location>
</feature>
<feature type="domain" description="Ketosynthase family 3 (KS3)" evidence="17">
    <location>
        <begin position="1"/>
        <end position="316"/>
    </location>
</feature>
<evidence type="ECO:0000256" key="15">
    <source>
        <dbReference type="ARBA" id="ARBA00044883"/>
    </source>
</evidence>
<feature type="region of interest" description="N-terminal hotdog fold" evidence="16">
    <location>
        <begin position="503"/>
        <end position="622"/>
    </location>
</feature>
<dbReference type="EMBL" id="CAJVCH010209299">
    <property type="protein sequence ID" value="CAG7731276.1"/>
    <property type="molecule type" value="Genomic_DNA"/>
</dbReference>
<dbReference type="InterPro" id="IPR020841">
    <property type="entry name" value="PKS_Beta-ketoAc_synthase_dom"/>
</dbReference>
<keyword evidence="11" id="KW-0520">NAD</keyword>
<dbReference type="GO" id="GO:0004315">
    <property type="term" value="F:3-oxoacyl-[acyl-carrier-protein] synthase activity"/>
    <property type="evidence" value="ECO:0007669"/>
    <property type="project" value="InterPro"/>
</dbReference>
<dbReference type="SMART" id="SM00826">
    <property type="entry name" value="PKS_DH"/>
    <property type="match status" value="1"/>
</dbReference>
<keyword evidence="3" id="KW-0596">Phosphopantetheine</keyword>
<dbReference type="Pfam" id="PF00107">
    <property type="entry name" value="ADH_zinc_N"/>
    <property type="match status" value="1"/>
</dbReference>
<dbReference type="Pfam" id="PF16197">
    <property type="entry name" value="KAsynt_C_assoc"/>
    <property type="match status" value="1"/>
</dbReference>
<dbReference type="SMART" id="SM00829">
    <property type="entry name" value="PKS_ER"/>
    <property type="match status" value="1"/>
</dbReference>
<proteinExistence type="predicted"/>
<reference evidence="19" key="1">
    <citation type="submission" date="2021-06" db="EMBL/GenBank/DDBJ databases">
        <authorList>
            <person name="Hodson N. C."/>
            <person name="Mongue J. A."/>
            <person name="Jaron S. K."/>
        </authorList>
    </citation>
    <scope>NUCLEOTIDE SEQUENCE</scope>
</reference>
<dbReference type="InterPro" id="IPR020843">
    <property type="entry name" value="ER"/>
</dbReference>
<evidence type="ECO:0000256" key="11">
    <source>
        <dbReference type="ARBA" id="ARBA00023027"/>
    </source>
</evidence>
<keyword evidence="4" id="KW-0444">Lipid biosynthesis</keyword>
<dbReference type="InterPro" id="IPR013968">
    <property type="entry name" value="PKS_KR"/>
</dbReference>
<dbReference type="GO" id="GO:0016787">
    <property type="term" value="F:hydrolase activity"/>
    <property type="evidence" value="ECO:0007669"/>
    <property type="project" value="UniProtKB-KW"/>
</dbReference>
<evidence type="ECO:0000313" key="19">
    <source>
        <dbReference type="EMBL" id="CAG7731276.1"/>
    </source>
</evidence>
<accession>A0A8J2KTR9</accession>
<keyword evidence="8" id="KW-0276">Fatty acid metabolism</keyword>
<dbReference type="InterPro" id="IPR014030">
    <property type="entry name" value="Ketoacyl_synth_N"/>
</dbReference>
<dbReference type="InterPro" id="IPR057326">
    <property type="entry name" value="KR_dom"/>
</dbReference>
<evidence type="ECO:0000256" key="9">
    <source>
        <dbReference type="ARBA" id="ARBA00022857"/>
    </source>
</evidence>
<evidence type="ECO:0000259" key="18">
    <source>
        <dbReference type="PROSITE" id="PS52019"/>
    </source>
</evidence>
<dbReference type="Pfam" id="PF21149">
    <property type="entry name" value="FAS_pseudo-KR"/>
    <property type="match status" value="1"/>
</dbReference>